<gene>
    <name evidence="1" type="ORF">G8V49_001034</name>
</gene>
<protein>
    <submittedName>
        <fullName evidence="1">Uncharacterized protein</fullName>
    </submittedName>
</protein>
<reference evidence="1" key="2">
    <citation type="submission" date="2020-02" db="EMBL/GenBank/DDBJ databases">
        <authorList>
            <consortium name="NCBI Pathogen Detection Project"/>
        </authorList>
    </citation>
    <scope>NUCLEOTIDE SEQUENCE</scope>
    <source>
        <strain evidence="1">MA.CK_98/00005752</strain>
    </source>
</reference>
<dbReference type="EMBL" id="DAAXQP010000002">
    <property type="protein sequence ID" value="HAG2208829.1"/>
    <property type="molecule type" value="Genomic_DNA"/>
</dbReference>
<name>A0A759WC52_SALER</name>
<reference evidence="1" key="1">
    <citation type="journal article" date="2018" name="Genome Biol.">
        <title>SKESA: strategic k-mer extension for scrupulous assemblies.</title>
        <authorList>
            <person name="Souvorov A."/>
            <person name="Agarwala R."/>
            <person name="Lipman D.J."/>
        </authorList>
    </citation>
    <scope>NUCLEOTIDE SEQUENCE</scope>
    <source>
        <strain evidence="1">MA.CK_98/00005752</strain>
    </source>
</reference>
<sequence>MKSLLETRRNRVIHAKLDSLARHVGKHVQLANLSDGSRVPVELSHEVLEKALIKIIESEIYKLLSRKRAEEKIAQHYSDCMSKAYSKLTPHGMTFMNEVIDELAERAYEKQEEKYECDSTK</sequence>
<organism evidence="1">
    <name type="scientific">Salmonella enterica</name>
    <name type="common">Salmonella choleraesuis</name>
    <dbReference type="NCBI Taxonomy" id="28901"/>
    <lineage>
        <taxon>Bacteria</taxon>
        <taxon>Pseudomonadati</taxon>
        <taxon>Pseudomonadota</taxon>
        <taxon>Gammaproteobacteria</taxon>
        <taxon>Enterobacterales</taxon>
        <taxon>Enterobacteriaceae</taxon>
        <taxon>Salmonella</taxon>
    </lineage>
</organism>
<accession>A0A759WC52</accession>
<comment type="caution">
    <text evidence="1">The sequence shown here is derived from an EMBL/GenBank/DDBJ whole genome shotgun (WGS) entry which is preliminary data.</text>
</comment>
<proteinExistence type="predicted"/>
<evidence type="ECO:0000313" key="1">
    <source>
        <dbReference type="EMBL" id="HAG2208829.1"/>
    </source>
</evidence>
<dbReference type="AlphaFoldDB" id="A0A759WC52"/>